<name>A0A1J8PN25_9AGAM</name>
<evidence type="ECO:0000313" key="2">
    <source>
        <dbReference type="EMBL" id="OJA10526.1"/>
    </source>
</evidence>
<keyword evidence="3" id="KW-1185">Reference proteome</keyword>
<dbReference type="OrthoDB" id="5519740at2759"/>
<dbReference type="InterPro" id="IPR011008">
    <property type="entry name" value="Dimeric_a/b-barrel"/>
</dbReference>
<sequence length="150" mass="17161">MLSQSTLSCIRRTAHSKWRCYRFISSKPMKMHHYMVWAPDYTDEGALARRMAIRPKHFIDVNKIIKQGVLKAAGGLLAPESQDAEPQDRKFVGSALIYEAESLEEARRLVEADVYWKENVWDKENLIILPILMATTLPERAGITQPMSEG</sequence>
<dbReference type="PANTHER" id="PTHR33606">
    <property type="entry name" value="PROTEIN YCII"/>
    <property type="match status" value="1"/>
</dbReference>
<comment type="caution">
    <text evidence="2">The sequence shown here is derived from an EMBL/GenBank/DDBJ whole genome shotgun (WGS) entry which is preliminary data.</text>
</comment>
<dbReference type="Pfam" id="PF03795">
    <property type="entry name" value="YCII"/>
    <property type="match status" value="1"/>
</dbReference>
<dbReference type="Proteomes" id="UP000183567">
    <property type="component" value="Unassembled WGS sequence"/>
</dbReference>
<protein>
    <recommendedName>
        <fullName evidence="1">YCII-related domain-containing protein</fullName>
    </recommendedName>
</protein>
<organism evidence="2 3">
    <name type="scientific">Rhizopogon vesiculosus</name>
    <dbReference type="NCBI Taxonomy" id="180088"/>
    <lineage>
        <taxon>Eukaryota</taxon>
        <taxon>Fungi</taxon>
        <taxon>Dikarya</taxon>
        <taxon>Basidiomycota</taxon>
        <taxon>Agaricomycotina</taxon>
        <taxon>Agaricomycetes</taxon>
        <taxon>Agaricomycetidae</taxon>
        <taxon>Boletales</taxon>
        <taxon>Suillineae</taxon>
        <taxon>Rhizopogonaceae</taxon>
        <taxon>Rhizopogon</taxon>
    </lineage>
</organism>
<evidence type="ECO:0000259" key="1">
    <source>
        <dbReference type="Pfam" id="PF03795"/>
    </source>
</evidence>
<dbReference type="PANTHER" id="PTHR33606:SF3">
    <property type="entry name" value="PROTEIN YCII"/>
    <property type="match status" value="1"/>
</dbReference>
<dbReference type="InterPro" id="IPR005545">
    <property type="entry name" value="YCII"/>
</dbReference>
<feature type="domain" description="YCII-related" evidence="1">
    <location>
        <begin position="41"/>
        <end position="122"/>
    </location>
</feature>
<dbReference type="InterPro" id="IPR051807">
    <property type="entry name" value="Sec-metab_biosynth-assoc"/>
</dbReference>
<proteinExistence type="predicted"/>
<dbReference type="Gene3D" id="3.30.70.1060">
    <property type="entry name" value="Dimeric alpha+beta barrel"/>
    <property type="match status" value="1"/>
</dbReference>
<dbReference type="EMBL" id="LVVM01005449">
    <property type="protein sequence ID" value="OJA10526.1"/>
    <property type="molecule type" value="Genomic_DNA"/>
</dbReference>
<reference evidence="2 3" key="1">
    <citation type="submission" date="2016-03" db="EMBL/GenBank/DDBJ databases">
        <title>Comparative genomics of the ectomycorrhizal sister species Rhizopogon vinicolor and Rhizopogon vesiculosus (Basidiomycota: Boletales) reveals a divergence of the mating type B locus.</title>
        <authorList>
            <person name="Mujic A.B."/>
            <person name="Kuo A."/>
            <person name="Tritt A."/>
            <person name="Lipzen A."/>
            <person name="Chen C."/>
            <person name="Johnson J."/>
            <person name="Sharma A."/>
            <person name="Barry K."/>
            <person name="Grigoriev I.V."/>
            <person name="Spatafora J.W."/>
        </authorList>
    </citation>
    <scope>NUCLEOTIDE SEQUENCE [LARGE SCALE GENOMIC DNA]</scope>
    <source>
        <strain evidence="2 3">AM-OR11-056</strain>
    </source>
</reference>
<gene>
    <name evidence="2" type="ORF">AZE42_01694</name>
</gene>
<dbReference type="AlphaFoldDB" id="A0A1J8PN25"/>
<dbReference type="SUPFAM" id="SSF54909">
    <property type="entry name" value="Dimeric alpha+beta barrel"/>
    <property type="match status" value="1"/>
</dbReference>
<evidence type="ECO:0000313" key="3">
    <source>
        <dbReference type="Proteomes" id="UP000183567"/>
    </source>
</evidence>
<accession>A0A1J8PN25</accession>